<dbReference type="KEGG" id="dsy:DSY0870"/>
<dbReference type="Gene3D" id="3.40.50.1820">
    <property type="entry name" value="alpha/beta hydrolase"/>
    <property type="match status" value="1"/>
</dbReference>
<gene>
    <name evidence="2" type="ordered locus">DSY0870</name>
</gene>
<protein>
    <recommendedName>
        <fullName evidence="1">AB hydrolase-1 domain-containing protein</fullName>
    </recommendedName>
</protein>
<accession>Q24Z83</accession>
<dbReference type="eggNOG" id="COG0596">
    <property type="taxonomic scope" value="Bacteria"/>
</dbReference>
<reference evidence="2 3" key="1">
    <citation type="journal article" date="2006" name="J. Bacteriol.">
        <title>Complete genome sequence of the dehalorespiring bacterium Desulfitobacterium hafniense Y51 and comparison with Dehalococcoides ethenogenes 195.</title>
        <authorList>
            <person name="Nonaka H."/>
            <person name="Keresztes G."/>
            <person name="Shinoda Y."/>
            <person name="Ikenaga Y."/>
            <person name="Abe M."/>
            <person name="Naito K."/>
            <person name="Inatomi K."/>
            <person name="Furukawa K."/>
            <person name="Inui M."/>
            <person name="Yukawa H."/>
        </authorList>
    </citation>
    <scope>NUCLEOTIDE SEQUENCE [LARGE SCALE GENOMIC DNA]</scope>
    <source>
        <strain evidence="2 3">Y51</strain>
    </source>
</reference>
<dbReference type="InterPro" id="IPR050471">
    <property type="entry name" value="AB_hydrolase"/>
</dbReference>
<dbReference type="ESTHER" id="deshy-q24z83">
    <property type="family name" value="6_AlphaBeta_hydrolase"/>
</dbReference>
<dbReference type="AlphaFoldDB" id="Q24Z83"/>
<dbReference type="RefSeq" id="WP_011459389.1">
    <property type="nucleotide sequence ID" value="NC_007907.1"/>
</dbReference>
<dbReference type="Proteomes" id="UP000001946">
    <property type="component" value="Chromosome"/>
</dbReference>
<feature type="domain" description="AB hydrolase-1" evidence="1">
    <location>
        <begin position="180"/>
        <end position="295"/>
    </location>
</feature>
<organism evidence="2 3">
    <name type="scientific">Desulfitobacterium hafniense (strain Y51)</name>
    <dbReference type="NCBI Taxonomy" id="138119"/>
    <lineage>
        <taxon>Bacteria</taxon>
        <taxon>Bacillati</taxon>
        <taxon>Bacillota</taxon>
        <taxon>Clostridia</taxon>
        <taxon>Eubacteriales</taxon>
        <taxon>Desulfitobacteriaceae</taxon>
        <taxon>Desulfitobacterium</taxon>
    </lineage>
</organism>
<proteinExistence type="predicted"/>
<dbReference type="PANTHER" id="PTHR43433">
    <property type="entry name" value="HYDROLASE, ALPHA/BETA FOLD FAMILY PROTEIN"/>
    <property type="match status" value="1"/>
</dbReference>
<dbReference type="EMBL" id="AP008230">
    <property type="protein sequence ID" value="BAE82659.1"/>
    <property type="molecule type" value="Genomic_DNA"/>
</dbReference>
<evidence type="ECO:0000259" key="1">
    <source>
        <dbReference type="Pfam" id="PF00561"/>
    </source>
</evidence>
<dbReference type="Pfam" id="PF00561">
    <property type="entry name" value="Abhydrolase_1"/>
    <property type="match status" value="1"/>
</dbReference>
<evidence type="ECO:0000313" key="2">
    <source>
        <dbReference type="EMBL" id="BAE82659.1"/>
    </source>
</evidence>
<evidence type="ECO:0000313" key="3">
    <source>
        <dbReference type="Proteomes" id="UP000001946"/>
    </source>
</evidence>
<dbReference type="InterPro" id="IPR000073">
    <property type="entry name" value="AB_hydrolase_1"/>
</dbReference>
<dbReference type="STRING" id="138119.DSY0870"/>
<name>Q24Z83_DESHY</name>
<dbReference type="HOGENOM" id="CLU_020336_5_0_9"/>
<keyword evidence="3" id="KW-1185">Reference proteome</keyword>
<sequence>MKFNVLDPNNAEKLREVINSDPEFKLASRQTSLNLILGIGMGYMDKQIQVQIHGGQVVKLEHLVDYTYVVEDVAVKATEEFWENFLKPIPSTNFASIYAGMMVGQVMVTGSQELLMAYYWPIMRLMDVMRIVQNGLVQTANPKSGHKTGYTEPQSGKYVYVDVEGIEYRVYYEENGQGIPLVCQHTAGSDGQQYRHLITDPDITSKYRVIVCDIPYHGKSQPPAEIKWWAKDYKLTEEWFIAFHEAFNKVLGLQNAVYLGSSMGGNLALDLALKTPDLYQACIGLGGSLGHPNPKFSVGLSRNPRVHDEGSMLLNQTLTAPGIPEANKWEVAWAYLQGAPGICGGDSLYFYQHNVHETAHLIDTKRCAVYIMNGEYDWGTTFKDGEDLVAKNPGIKFFPMFGLGHFAMTEDYPALKKYLMPVLDEISARNI</sequence>
<dbReference type="PANTHER" id="PTHR43433:SF4">
    <property type="entry name" value="NON-HEME CHLOROPEROXIDASE-RELATED"/>
    <property type="match status" value="1"/>
</dbReference>
<dbReference type="InterPro" id="IPR029058">
    <property type="entry name" value="AB_hydrolase_fold"/>
</dbReference>
<dbReference type="SUPFAM" id="SSF53474">
    <property type="entry name" value="alpha/beta-Hydrolases"/>
    <property type="match status" value="1"/>
</dbReference>